<feature type="compositionally biased region" description="Low complexity" evidence="1">
    <location>
        <begin position="280"/>
        <end position="294"/>
    </location>
</feature>
<feature type="region of interest" description="Disordered" evidence="1">
    <location>
        <begin position="412"/>
        <end position="463"/>
    </location>
</feature>
<dbReference type="Pfam" id="PF06273">
    <property type="entry name" value="eIF-4B"/>
    <property type="match status" value="1"/>
</dbReference>
<feature type="compositionally biased region" description="Basic and acidic residues" evidence="1">
    <location>
        <begin position="204"/>
        <end position="216"/>
    </location>
</feature>
<feature type="compositionally biased region" description="Basic and acidic residues" evidence="1">
    <location>
        <begin position="102"/>
        <end position="131"/>
    </location>
</feature>
<feature type="compositionally biased region" description="Basic and acidic residues" evidence="1">
    <location>
        <begin position="419"/>
        <end position="444"/>
    </location>
</feature>
<gene>
    <name evidence="2" type="primary">PLEST002334</name>
    <name evidence="2" type="ORF">PLESTB_000702200</name>
</gene>
<feature type="region of interest" description="Disordered" evidence="1">
    <location>
        <begin position="1"/>
        <end position="344"/>
    </location>
</feature>
<dbReference type="InterPro" id="IPR010433">
    <property type="entry name" value="EIF-4B_pln"/>
</dbReference>
<sequence>MSAWADQVENEEATNGALENISDFPTLGEASAKQPKGKAKKGVKLGLNAFMNMPTGGKSDFADKSLQDKQILLSLPTAPRGGPREEGDGRPSGGLGGGFRDYGGDREGRGSRFQRDDRPPREEREPSRADTVDDWGSTRKFVPGGDGGGFSGSRGFGGGFADRGDRGDRPPREPRAPSNADMVDDWGSTRKYEPSGPSGPRGGFGDDRRGPDRRYDGPPPLSKADMEDSWGRSREFKPAEGPAQSRDFPSARGDFPSARDGPRENTAADREERWGRRAPAEAPSSSSASAAPEGPAERPRLKLAPRSVPAEQGSAAGEERKPSSNPFGAARPREEVLKEKGVDPIKEALKLEHGEVIREETPAEKALKAEVEALAKQLSELKAASSEGGEDQAQQVSELEQQLDTKERALLKLQAEEDDRVRFARGGRPEGGKERERGPRREGGADGAAPGKDGAGAPRKERW</sequence>
<dbReference type="GO" id="GO:0003743">
    <property type="term" value="F:translation initiation factor activity"/>
    <property type="evidence" value="ECO:0007669"/>
    <property type="project" value="InterPro"/>
</dbReference>
<comment type="caution">
    <text evidence="2">The sequence shown here is derived from an EMBL/GenBank/DDBJ whole genome shotgun (WGS) entry which is preliminary data.</text>
</comment>
<evidence type="ECO:0000313" key="2">
    <source>
        <dbReference type="EMBL" id="GLC53046.1"/>
    </source>
</evidence>
<keyword evidence="3" id="KW-1185">Reference proteome</keyword>
<dbReference type="Proteomes" id="UP001165080">
    <property type="component" value="Unassembled WGS sequence"/>
</dbReference>
<reference evidence="2 3" key="1">
    <citation type="journal article" date="2023" name="Commun. Biol.">
        <title>Reorganization of the ancestral sex-determining regions during the evolution of trioecy in Pleodorina starrii.</title>
        <authorList>
            <person name="Takahashi K."/>
            <person name="Suzuki S."/>
            <person name="Kawai-Toyooka H."/>
            <person name="Yamamoto K."/>
            <person name="Hamaji T."/>
            <person name="Ootsuki R."/>
            <person name="Yamaguchi H."/>
            <person name="Kawachi M."/>
            <person name="Higashiyama T."/>
            <person name="Nozaki H."/>
        </authorList>
    </citation>
    <scope>NUCLEOTIDE SEQUENCE [LARGE SCALE GENOMIC DNA]</scope>
    <source>
        <strain evidence="2 3">NIES-4479</strain>
    </source>
</reference>
<evidence type="ECO:0000256" key="1">
    <source>
        <dbReference type="SAM" id="MobiDB-lite"/>
    </source>
</evidence>
<evidence type="ECO:0000313" key="3">
    <source>
        <dbReference type="Proteomes" id="UP001165080"/>
    </source>
</evidence>
<feature type="compositionally biased region" description="Basic and acidic residues" evidence="1">
    <location>
        <begin position="260"/>
        <end position="279"/>
    </location>
</feature>
<feature type="region of interest" description="Disordered" evidence="1">
    <location>
        <begin position="382"/>
        <end position="401"/>
    </location>
</feature>
<feature type="compositionally biased region" description="Low complexity" evidence="1">
    <location>
        <begin position="447"/>
        <end position="457"/>
    </location>
</feature>
<feature type="compositionally biased region" description="Basic and acidic residues" evidence="1">
    <location>
        <begin position="162"/>
        <end position="175"/>
    </location>
</feature>
<dbReference type="PANTHER" id="PTHR32091">
    <property type="entry name" value="EUKARYOTIC TRANSLATION INITIATION FACTOR 4B"/>
    <property type="match status" value="1"/>
</dbReference>
<dbReference type="GO" id="GO:0003729">
    <property type="term" value="F:mRNA binding"/>
    <property type="evidence" value="ECO:0007669"/>
    <property type="project" value="TreeGrafter"/>
</dbReference>
<feature type="compositionally biased region" description="Basic and acidic residues" evidence="1">
    <location>
        <begin position="331"/>
        <end position="344"/>
    </location>
</feature>
<name>A0A9W6BKE7_9CHLO</name>
<dbReference type="PANTHER" id="PTHR32091:SF20">
    <property type="entry name" value="EUKARYOTIC TRANSLATION INITIATION FACTOR 4B1"/>
    <property type="match status" value="1"/>
</dbReference>
<dbReference type="AlphaFoldDB" id="A0A9W6BKE7"/>
<evidence type="ECO:0008006" key="4">
    <source>
        <dbReference type="Google" id="ProtNLM"/>
    </source>
</evidence>
<protein>
    <recommendedName>
        <fullName evidence="4">Eukaryotic translation initiation factor 4B</fullName>
    </recommendedName>
</protein>
<feature type="compositionally biased region" description="Gly residues" evidence="1">
    <location>
        <begin position="144"/>
        <end position="161"/>
    </location>
</feature>
<feature type="compositionally biased region" description="Basic and acidic residues" evidence="1">
    <location>
        <begin position="224"/>
        <end position="238"/>
    </location>
</feature>
<feature type="compositionally biased region" description="Polar residues" evidence="1">
    <location>
        <begin position="392"/>
        <end position="401"/>
    </location>
</feature>
<dbReference type="EMBL" id="BRXU01000007">
    <property type="protein sequence ID" value="GLC53046.1"/>
    <property type="molecule type" value="Genomic_DNA"/>
</dbReference>
<feature type="compositionally biased region" description="Gly residues" evidence="1">
    <location>
        <begin position="90"/>
        <end position="101"/>
    </location>
</feature>
<proteinExistence type="predicted"/>
<dbReference type="OrthoDB" id="2021148at2759"/>
<accession>A0A9W6BKE7</accession>
<organism evidence="2 3">
    <name type="scientific">Pleodorina starrii</name>
    <dbReference type="NCBI Taxonomy" id="330485"/>
    <lineage>
        <taxon>Eukaryota</taxon>
        <taxon>Viridiplantae</taxon>
        <taxon>Chlorophyta</taxon>
        <taxon>core chlorophytes</taxon>
        <taxon>Chlorophyceae</taxon>
        <taxon>CS clade</taxon>
        <taxon>Chlamydomonadales</taxon>
        <taxon>Volvocaceae</taxon>
        <taxon>Pleodorina</taxon>
    </lineage>
</organism>